<accession>A0A9N7JK23</accession>
<dbReference type="EMBL" id="CP023671">
    <property type="protein sequence ID" value="AYE33790.1"/>
    <property type="molecule type" value="Genomic_DNA"/>
</dbReference>
<dbReference type="InterPro" id="IPR003439">
    <property type="entry name" value="ABC_transporter-like_ATP-bd"/>
</dbReference>
<dbReference type="CDD" id="cd03255">
    <property type="entry name" value="ABC_MJ0796_LolCDE_FtsE"/>
    <property type="match status" value="1"/>
</dbReference>
<comment type="similarity">
    <text evidence="1">Belongs to the ABC transporter superfamily.</text>
</comment>
<dbReference type="OrthoDB" id="9802264at2"/>
<dbReference type="PANTHER" id="PTHR42798">
    <property type="entry name" value="LIPOPROTEIN-RELEASING SYSTEM ATP-BINDING PROTEIN LOLD"/>
    <property type="match status" value="1"/>
</dbReference>
<dbReference type="InterPro" id="IPR027417">
    <property type="entry name" value="P-loop_NTPase"/>
</dbReference>
<keyword evidence="4 6" id="KW-0067">ATP-binding</keyword>
<dbReference type="AlphaFoldDB" id="A0A9N7JK23"/>
<reference evidence="7" key="2">
    <citation type="submission" date="2022-06" db="EMBL/GenBank/DDBJ databases">
        <authorList>
            <person name="Holder M.E."/>
            <person name="Ajami N.J."/>
            <person name="Petrosino J.F."/>
        </authorList>
    </citation>
    <scope>NUCLEOTIDE SEQUENCE</scope>
    <source>
        <strain evidence="7">RMA 8861</strain>
    </source>
</reference>
<reference evidence="6 8" key="1">
    <citation type="submission" date="2017-09" db="EMBL/GenBank/DDBJ databases">
        <authorList>
            <person name="Thomas P."/>
            <person name="Seyboldt C."/>
        </authorList>
    </citation>
    <scope>NUCLEOTIDE SEQUENCE [LARGE SCALE GENOMIC DNA]</scope>
    <source>
        <strain evidence="6 8">DSM 7534</strain>
    </source>
</reference>
<dbReference type="EMBL" id="CP099799">
    <property type="protein sequence ID" value="USS00353.1"/>
    <property type="molecule type" value="Genomic_DNA"/>
</dbReference>
<dbReference type="GO" id="GO:0022857">
    <property type="term" value="F:transmembrane transporter activity"/>
    <property type="evidence" value="ECO:0007669"/>
    <property type="project" value="UniProtKB-ARBA"/>
</dbReference>
<dbReference type="InterPro" id="IPR003593">
    <property type="entry name" value="AAA+_ATPase"/>
</dbReference>
<dbReference type="GO" id="GO:0098796">
    <property type="term" value="C:membrane protein complex"/>
    <property type="evidence" value="ECO:0007669"/>
    <property type="project" value="UniProtKB-ARBA"/>
</dbReference>
<evidence type="ECO:0000313" key="7">
    <source>
        <dbReference type="EMBL" id="USS00353.1"/>
    </source>
</evidence>
<dbReference type="SMART" id="SM00382">
    <property type="entry name" value="AAA"/>
    <property type="match status" value="1"/>
</dbReference>
<organism evidence="6 8">
    <name type="scientific">Clostridium septicum</name>
    <dbReference type="NCBI Taxonomy" id="1504"/>
    <lineage>
        <taxon>Bacteria</taxon>
        <taxon>Bacillati</taxon>
        <taxon>Bacillota</taxon>
        <taxon>Clostridia</taxon>
        <taxon>Eubacteriales</taxon>
        <taxon>Clostridiaceae</taxon>
        <taxon>Clostridium</taxon>
    </lineage>
</organism>
<evidence type="ECO:0000256" key="4">
    <source>
        <dbReference type="ARBA" id="ARBA00022840"/>
    </source>
</evidence>
<dbReference type="InterPro" id="IPR017911">
    <property type="entry name" value="MacB-like_ATP-bd"/>
</dbReference>
<keyword evidence="3" id="KW-0547">Nucleotide-binding</keyword>
<dbReference type="Proteomes" id="UP000280586">
    <property type="component" value="Chromosome"/>
</dbReference>
<dbReference type="PANTHER" id="PTHR42798:SF7">
    <property type="entry name" value="ALPHA-D-RIBOSE 1-METHYLPHOSPHONATE 5-TRIPHOSPHATE SYNTHASE SUBUNIT PHNL"/>
    <property type="match status" value="1"/>
</dbReference>
<dbReference type="InterPro" id="IPR017871">
    <property type="entry name" value="ABC_transporter-like_CS"/>
</dbReference>
<dbReference type="KEGG" id="csep:CP523_04530"/>
<keyword evidence="2" id="KW-0813">Transport</keyword>
<dbReference type="PROSITE" id="PS50893">
    <property type="entry name" value="ABC_TRANSPORTER_2"/>
    <property type="match status" value="1"/>
</dbReference>
<feature type="domain" description="ABC transporter" evidence="5">
    <location>
        <begin position="3"/>
        <end position="227"/>
    </location>
</feature>
<dbReference type="SUPFAM" id="SSF52540">
    <property type="entry name" value="P-loop containing nucleoside triphosphate hydrolases"/>
    <property type="match status" value="1"/>
</dbReference>
<evidence type="ECO:0000313" key="8">
    <source>
        <dbReference type="Proteomes" id="UP000280586"/>
    </source>
</evidence>
<evidence type="ECO:0000256" key="3">
    <source>
        <dbReference type="ARBA" id="ARBA00022741"/>
    </source>
</evidence>
<protein>
    <submittedName>
        <fullName evidence="6">ABC transporter ATP-binding protein</fullName>
    </submittedName>
</protein>
<sequence length="227" mass="26054">MIIKLNKINKFYGYRGNKIKALNSIDLEIEKGKFISIMGPSGCGKSTLLNILGCIDSPDNGEYYLKRNKIDFKKINSLSEIRNRDIAMIFQNFALIRDLSVMENCLLPLKFRKEKSKYKKEVVEKYLKELGLYELRKKRVVELSGGQQQRVAIVRALAQETDIILADEPTGALDEQNTKSIMELLKKLNKEFNKTIIVVTHDKLVASYSDKTLFMKDGKILKLNIEN</sequence>
<evidence type="ECO:0000256" key="1">
    <source>
        <dbReference type="ARBA" id="ARBA00005417"/>
    </source>
</evidence>
<dbReference type="RefSeq" id="WP_066676404.1">
    <property type="nucleotide sequence ID" value="NZ_CABMIZ010000016.1"/>
</dbReference>
<gene>
    <name evidence="6" type="ORF">CP523_04530</name>
    <name evidence="7" type="ORF">NH397_12780</name>
</gene>
<evidence type="ECO:0000313" key="9">
    <source>
        <dbReference type="Proteomes" id="UP001055437"/>
    </source>
</evidence>
<dbReference type="GO" id="GO:0005524">
    <property type="term" value="F:ATP binding"/>
    <property type="evidence" value="ECO:0007669"/>
    <property type="project" value="UniProtKB-KW"/>
</dbReference>
<keyword evidence="9" id="KW-1185">Reference proteome</keyword>
<name>A0A9N7JK23_CLOSE</name>
<evidence type="ECO:0000313" key="6">
    <source>
        <dbReference type="EMBL" id="AYE33790.1"/>
    </source>
</evidence>
<evidence type="ECO:0000256" key="2">
    <source>
        <dbReference type="ARBA" id="ARBA00022448"/>
    </source>
</evidence>
<dbReference type="Pfam" id="PF00005">
    <property type="entry name" value="ABC_tran"/>
    <property type="match status" value="1"/>
</dbReference>
<proteinExistence type="inferred from homology"/>
<evidence type="ECO:0000259" key="5">
    <source>
        <dbReference type="PROSITE" id="PS50893"/>
    </source>
</evidence>
<dbReference type="Proteomes" id="UP001055437">
    <property type="component" value="Chromosome"/>
</dbReference>
<dbReference type="PROSITE" id="PS00211">
    <property type="entry name" value="ABC_TRANSPORTER_1"/>
    <property type="match status" value="1"/>
</dbReference>
<dbReference type="Gene3D" id="3.40.50.300">
    <property type="entry name" value="P-loop containing nucleotide triphosphate hydrolases"/>
    <property type="match status" value="1"/>
</dbReference>
<dbReference type="GO" id="GO:0016887">
    <property type="term" value="F:ATP hydrolysis activity"/>
    <property type="evidence" value="ECO:0007669"/>
    <property type="project" value="InterPro"/>
</dbReference>
<dbReference type="FunFam" id="3.40.50.300:FF:000032">
    <property type="entry name" value="Export ABC transporter ATP-binding protein"/>
    <property type="match status" value="1"/>
</dbReference>
<dbReference type="GeneID" id="303559950"/>